<evidence type="ECO:0000256" key="1">
    <source>
        <dbReference type="ARBA" id="ARBA00001933"/>
    </source>
</evidence>
<dbReference type="Gene3D" id="3.90.1150.10">
    <property type="entry name" value="Aspartate Aminotransferase, domain 1"/>
    <property type="match status" value="1"/>
</dbReference>
<evidence type="ECO:0000313" key="13">
    <source>
        <dbReference type="Proteomes" id="UP001595904"/>
    </source>
</evidence>
<dbReference type="InterPro" id="IPR015422">
    <property type="entry name" value="PyrdxlP-dep_Trfase_small"/>
</dbReference>
<accession>A0ABV8SZ73</accession>
<evidence type="ECO:0000256" key="9">
    <source>
        <dbReference type="ARBA" id="ARBA00050776"/>
    </source>
</evidence>
<evidence type="ECO:0000313" key="12">
    <source>
        <dbReference type="EMBL" id="MFC4312946.1"/>
    </source>
</evidence>
<dbReference type="InterPro" id="IPR015424">
    <property type="entry name" value="PyrdxlP-dep_Trfase"/>
</dbReference>
<dbReference type="RefSeq" id="WP_380602775.1">
    <property type="nucleotide sequence ID" value="NZ_JBHSDU010000014.1"/>
</dbReference>
<dbReference type="PROSITE" id="PS00595">
    <property type="entry name" value="AA_TRANSFER_CLASS_5"/>
    <property type="match status" value="1"/>
</dbReference>
<gene>
    <name evidence="12" type="ORF">ACFPN2_27930</name>
</gene>
<dbReference type="PIRSF" id="PIRSF005572">
    <property type="entry name" value="NifS"/>
    <property type="match status" value="1"/>
</dbReference>
<evidence type="ECO:0000256" key="8">
    <source>
        <dbReference type="ARBA" id="ARBA00023014"/>
    </source>
</evidence>
<protein>
    <recommendedName>
        <fullName evidence="3">cysteine desulfurase</fullName>
        <ecNumber evidence="3">2.8.1.7</ecNumber>
    </recommendedName>
</protein>
<dbReference type="InterPro" id="IPR020578">
    <property type="entry name" value="Aminotrans_V_PyrdxlP_BS"/>
</dbReference>
<keyword evidence="8" id="KW-0411">Iron-sulfur</keyword>
<proteinExistence type="inferred from homology"/>
<feature type="domain" description="Aminotransferase class V" evidence="11">
    <location>
        <begin position="10"/>
        <end position="372"/>
    </location>
</feature>
<dbReference type="PANTHER" id="PTHR11601:SF34">
    <property type="entry name" value="CYSTEINE DESULFURASE"/>
    <property type="match status" value="1"/>
</dbReference>
<sequence length="394" mass="42320">MTPKSSSPAIYLDYAATNPVDPRVAELMIDCLRPEGAHGNPSSGHAFGTRARAMVEKARQQVAAAIGARPECIIWTSGATESDNLAILGVARFHADRGRHVVTSRTEHKAVIDAFKQLEKEGFEVTWLKPGADGIVRPEQVREALRPETQLVSLMHVNNETGVIQDVAAIGAICRERGVAFHVDAAQSAGKLPINVEAMNIDLMSITAHKTYGPKGIGALYIRRRPPLGLRPLSFGGGQETGLRSGTLPTHQIVGMGAAFEIGERDRESDVARITALRERLWRGLAAIGGVELNGHPTERVAGVLNVCFHNVEGESLRFGLRELAVSSGSACSSGSDEASYVLRALGRSDQLAQSSIRFSLGRFTTEDDIDRAVAVVSREVARLRELSPASHGT</sequence>
<evidence type="ECO:0000256" key="4">
    <source>
        <dbReference type="ARBA" id="ARBA00022679"/>
    </source>
</evidence>
<evidence type="ECO:0000259" key="11">
    <source>
        <dbReference type="Pfam" id="PF00266"/>
    </source>
</evidence>
<name>A0ABV8SZ73_9GAMM</name>
<comment type="similarity">
    <text evidence="2">Belongs to the class-V pyridoxal-phosphate-dependent aminotransferase family. NifS/IscS subfamily.</text>
</comment>
<dbReference type="Proteomes" id="UP001595904">
    <property type="component" value="Unassembled WGS sequence"/>
</dbReference>
<evidence type="ECO:0000256" key="6">
    <source>
        <dbReference type="ARBA" id="ARBA00022898"/>
    </source>
</evidence>
<keyword evidence="13" id="KW-1185">Reference proteome</keyword>
<organism evidence="12 13">
    <name type="scientific">Steroidobacter flavus</name>
    <dbReference type="NCBI Taxonomy" id="1842136"/>
    <lineage>
        <taxon>Bacteria</taxon>
        <taxon>Pseudomonadati</taxon>
        <taxon>Pseudomonadota</taxon>
        <taxon>Gammaproteobacteria</taxon>
        <taxon>Steroidobacterales</taxon>
        <taxon>Steroidobacteraceae</taxon>
        <taxon>Steroidobacter</taxon>
    </lineage>
</organism>
<dbReference type="Gene3D" id="3.40.640.10">
    <property type="entry name" value="Type I PLP-dependent aspartate aminotransferase-like (Major domain)"/>
    <property type="match status" value="1"/>
</dbReference>
<evidence type="ECO:0000256" key="7">
    <source>
        <dbReference type="ARBA" id="ARBA00023004"/>
    </source>
</evidence>
<dbReference type="Pfam" id="PF00266">
    <property type="entry name" value="Aminotran_5"/>
    <property type="match status" value="1"/>
</dbReference>
<dbReference type="EC" id="2.8.1.7" evidence="3"/>
<dbReference type="InterPro" id="IPR015421">
    <property type="entry name" value="PyrdxlP-dep_Trfase_major"/>
</dbReference>
<evidence type="ECO:0000256" key="10">
    <source>
        <dbReference type="RuleBase" id="RU004504"/>
    </source>
</evidence>
<comment type="catalytic activity">
    <reaction evidence="9">
        <text>(sulfur carrier)-H + L-cysteine = (sulfur carrier)-SH + L-alanine</text>
        <dbReference type="Rhea" id="RHEA:43892"/>
        <dbReference type="Rhea" id="RHEA-COMP:14737"/>
        <dbReference type="Rhea" id="RHEA-COMP:14739"/>
        <dbReference type="ChEBI" id="CHEBI:29917"/>
        <dbReference type="ChEBI" id="CHEBI:35235"/>
        <dbReference type="ChEBI" id="CHEBI:57972"/>
        <dbReference type="ChEBI" id="CHEBI:64428"/>
        <dbReference type="EC" id="2.8.1.7"/>
    </reaction>
</comment>
<evidence type="ECO:0000256" key="5">
    <source>
        <dbReference type="ARBA" id="ARBA00022723"/>
    </source>
</evidence>
<dbReference type="NCBIfam" id="NF010611">
    <property type="entry name" value="PRK14012.1"/>
    <property type="match status" value="1"/>
</dbReference>
<dbReference type="SUPFAM" id="SSF53383">
    <property type="entry name" value="PLP-dependent transferases"/>
    <property type="match status" value="1"/>
</dbReference>
<evidence type="ECO:0000256" key="3">
    <source>
        <dbReference type="ARBA" id="ARBA00012239"/>
    </source>
</evidence>
<keyword evidence="7" id="KW-0408">Iron</keyword>
<keyword evidence="4 12" id="KW-0808">Transferase</keyword>
<comment type="caution">
    <text evidence="12">The sequence shown here is derived from an EMBL/GenBank/DDBJ whole genome shotgun (WGS) entry which is preliminary data.</text>
</comment>
<keyword evidence="6" id="KW-0663">Pyridoxal phosphate</keyword>
<dbReference type="InterPro" id="IPR016454">
    <property type="entry name" value="Cysteine_dSase"/>
</dbReference>
<dbReference type="GO" id="GO:0031071">
    <property type="term" value="F:cysteine desulfurase activity"/>
    <property type="evidence" value="ECO:0007669"/>
    <property type="project" value="UniProtKB-EC"/>
</dbReference>
<dbReference type="InterPro" id="IPR000192">
    <property type="entry name" value="Aminotrans_V_dom"/>
</dbReference>
<dbReference type="PANTHER" id="PTHR11601">
    <property type="entry name" value="CYSTEINE DESULFURYLASE FAMILY MEMBER"/>
    <property type="match status" value="1"/>
</dbReference>
<comment type="cofactor">
    <cofactor evidence="1 10">
        <name>pyridoxal 5'-phosphate</name>
        <dbReference type="ChEBI" id="CHEBI:597326"/>
    </cofactor>
</comment>
<keyword evidence="5" id="KW-0479">Metal-binding</keyword>
<reference evidence="13" key="1">
    <citation type="journal article" date="2019" name="Int. J. Syst. Evol. Microbiol.">
        <title>The Global Catalogue of Microorganisms (GCM) 10K type strain sequencing project: providing services to taxonomists for standard genome sequencing and annotation.</title>
        <authorList>
            <consortium name="The Broad Institute Genomics Platform"/>
            <consortium name="The Broad Institute Genome Sequencing Center for Infectious Disease"/>
            <person name="Wu L."/>
            <person name="Ma J."/>
        </authorList>
    </citation>
    <scope>NUCLEOTIDE SEQUENCE [LARGE SCALE GENOMIC DNA]</scope>
    <source>
        <strain evidence="13">CGMCC 1.10759</strain>
    </source>
</reference>
<evidence type="ECO:0000256" key="2">
    <source>
        <dbReference type="ARBA" id="ARBA00006490"/>
    </source>
</evidence>
<dbReference type="EMBL" id="JBHSDU010000014">
    <property type="protein sequence ID" value="MFC4312946.1"/>
    <property type="molecule type" value="Genomic_DNA"/>
</dbReference>